<dbReference type="NCBIfam" id="TIGR01845">
    <property type="entry name" value="outer_NodT"/>
    <property type="match status" value="1"/>
</dbReference>
<evidence type="ECO:0000313" key="5">
    <source>
        <dbReference type="Proteomes" id="UP000184212"/>
    </source>
</evidence>
<evidence type="ECO:0000256" key="3">
    <source>
        <dbReference type="SAM" id="Coils"/>
    </source>
</evidence>
<sequence>MTMATKRILNYVTTGCIVILVTACSLPSSLVEKNENKKTPEGYKNSNPQDTVNTAKVNWKEFFTDPNLVGLIDTALHNNQEYNIVLQEINIARNEVRARKGEYLPFVGIGASAGVEKPGQYTTQGAVEENLNIKEDTRFPEPLPNYALGLNASWEVDIWRKLRNAKKAAVYRYLSTTEGRNFLVTNLIAEIANSYYELMALDNRLEILKRNIEIQTNALEIVRMEKQAAKVTELAVRRFEAEVLKNRSHLFDIQQSITETENRINFLVGRFPQHIARNSQTFTDLPLDSIHAGIPSQLLQNRTDIRQAEFDLAAAKINIKVAKANFYPSLHISAGVGYEAFNTKYLITTPQSLLYTVAGDLMQPLINRNAIKAYYYTATSKQIQAVYNYERTVLNAYIEVANQLSNIRNLSRSYDLQSQQVAALTQSIDISVRLFRSARADYMEVLLTQRDALDSKFELIETKKQQLNAKVDVYRALGGGWN</sequence>
<keyword evidence="3" id="KW-0175">Coiled coil</keyword>
<gene>
    <name evidence="4" type="ORF">SAMN04488109_2037</name>
</gene>
<dbReference type="STRING" id="947013.SAMN04488109_2037"/>
<dbReference type="EMBL" id="FQWQ01000001">
    <property type="protein sequence ID" value="SHG83018.1"/>
    <property type="molecule type" value="Genomic_DNA"/>
</dbReference>
<dbReference type="Pfam" id="PF02321">
    <property type="entry name" value="OEP"/>
    <property type="match status" value="2"/>
</dbReference>
<dbReference type="PANTHER" id="PTHR30203">
    <property type="entry name" value="OUTER MEMBRANE CATION EFFLUX PROTEIN"/>
    <property type="match status" value="1"/>
</dbReference>
<keyword evidence="2 4" id="KW-0449">Lipoprotein</keyword>
<keyword evidence="2" id="KW-0472">Membrane</keyword>
<dbReference type="PANTHER" id="PTHR30203:SF30">
    <property type="entry name" value="OUTER MEMBRANE PROTEIN-RELATED"/>
    <property type="match status" value="1"/>
</dbReference>
<dbReference type="Proteomes" id="UP000184212">
    <property type="component" value="Unassembled WGS sequence"/>
</dbReference>
<evidence type="ECO:0000256" key="1">
    <source>
        <dbReference type="ARBA" id="ARBA00007613"/>
    </source>
</evidence>
<dbReference type="InterPro" id="IPR010131">
    <property type="entry name" value="MdtP/NodT-like"/>
</dbReference>
<dbReference type="Gene3D" id="1.20.1600.10">
    <property type="entry name" value="Outer membrane efflux proteins (OEP)"/>
    <property type="match status" value="1"/>
</dbReference>
<keyword evidence="2" id="KW-0812">Transmembrane</keyword>
<dbReference type="InterPro" id="IPR003423">
    <property type="entry name" value="OMP_efflux"/>
</dbReference>
<reference evidence="4 5" key="1">
    <citation type="submission" date="2016-11" db="EMBL/GenBank/DDBJ databases">
        <authorList>
            <person name="Jaros S."/>
            <person name="Januszkiewicz K."/>
            <person name="Wedrychowicz H."/>
        </authorList>
    </citation>
    <scope>NUCLEOTIDE SEQUENCE [LARGE SCALE GENOMIC DNA]</scope>
    <source>
        <strain evidence="4 5">DSM 24574</strain>
    </source>
</reference>
<keyword evidence="5" id="KW-1185">Reference proteome</keyword>
<name>A0A1M5N0E7_9BACT</name>
<comment type="subcellular location">
    <subcellularLocation>
        <location evidence="2">Cell membrane</location>
        <topology evidence="2">Lipid-anchor</topology>
    </subcellularLocation>
</comment>
<comment type="similarity">
    <text evidence="1 2">Belongs to the outer membrane factor (OMF) (TC 1.B.17) family.</text>
</comment>
<dbReference type="Gene3D" id="2.20.200.10">
    <property type="entry name" value="Outer membrane efflux proteins (OEP)"/>
    <property type="match status" value="1"/>
</dbReference>
<dbReference type="GO" id="GO:0015562">
    <property type="term" value="F:efflux transmembrane transporter activity"/>
    <property type="evidence" value="ECO:0007669"/>
    <property type="project" value="InterPro"/>
</dbReference>
<evidence type="ECO:0000256" key="2">
    <source>
        <dbReference type="RuleBase" id="RU362097"/>
    </source>
</evidence>
<accession>A0A1M5N0E7</accession>
<evidence type="ECO:0000313" key="4">
    <source>
        <dbReference type="EMBL" id="SHG83018.1"/>
    </source>
</evidence>
<feature type="coiled-coil region" evidence="3">
    <location>
        <begin position="198"/>
        <end position="225"/>
    </location>
</feature>
<keyword evidence="2" id="KW-1134">Transmembrane beta strand</keyword>
<dbReference type="SUPFAM" id="SSF56954">
    <property type="entry name" value="Outer membrane efflux proteins (OEP)"/>
    <property type="match status" value="1"/>
</dbReference>
<dbReference type="GO" id="GO:0005886">
    <property type="term" value="C:plasma membrane"/>
    <property type="evidence" value="ECO:0007669"/>
    <property type="project" value="UniProtKB-SubCell"/>
</dbReference>
<keyword evidence="2" id="KW-0564">Palmitate</keyword>
<dbReference type="AlphaFoldDB" id="A0A1M5N0E7"/>
<protein>
    <submittedName>
        <fullName evidence="4">Efflux transporter, outer membrane factor (OMF) lipoprotein, NodT family</fullName>
    </submittedName>
</protein>
<organism evidence="4 5">
    <name type="scientific">Chryseolinea serpens</name>
    <dbReference type="NCBI Taxonomy" id="947013"/>
    <lineage>
        <taxon>Bacteria</taxon>
        <taxon>Pseudomonadati</taxon>
        <taxon>Bacteroidota</taxon>
        <taxon>Cytophagia</taxon>
        <taxon>Cytophagales</taxon>
        <taxon>Fulvivirgaceae</taxon>
        <taxon>Chryseolinea</taxon>
    </lineage>
</organism>
<proteinExistence type="inferred from homology"/>
<dbReference type="PROSITE" id="PS51257">
    <property type="entry name" value="PROKAR_LIPOPROTEIN"/>
    <property type="match status" value="1"/>
</dbReference>